<keyword evidence="1" id="KW-0732">Signal</keyword>
<comment type="caution">
    <text evidence="4">The sequence shown here is derived from an EMBL/GenBank/DDBJ whole genome shotgun (WGS) entry which is preliminary data.</text>
</comment>
<evidence type="ECO:0000313" key="4">
    <source>
        <dbReference type="EMBL" id="RZT95255.1"/>
    </source>
</evidence>
<dbReference type="EMBL" id="SHKP01000007">
    <property type="protein sequence ID" value="RZT95255.1"/>
    <property type="molecule type" value="Genomic_DNA"/>
</dbReference>
<feature type="domain" description="Soluble ligand binding" evidence="3">
    <location>
        <begin position="434"/>
        <end position="482"/>
    </location>
</feature>
<feature type="domain" description="Polysaccharide export protein N-terminal" evidence="2">
    <location>
        <begin position="44"/>
        <end position="115"/>
    </location>
</feature>
<dbReference type="Proteomes" id="UP000293671">
    <property type="component" value="Unassembled WGS sequence"/>
</dbReference>
<evidence type="ECO:0000259" key="2">
    <source>
        <dbReference type="Pfam" id="PF02563"/>
    </source>
</evidence>
<dbReference type="PANTHER" id="PTHR33619:SF3">
    <property type="entry name" value="POLYSACCHARIDE EXPORT PROTEIN GFCE-RELATED"/>
    <property type="match status" value="1"/>
</dbReference>
<dbReference type="InterPro" id="IPR003715">
    <property type="entry name" value="Poly_export_N"/>
</dbReference>
<evidence type="ECO:0000259" key="3">
    <source>
        <dbReference type="Pfam" id="PF10531"/>
    </source>
</evidence>
<dbReference type="AlphaFoldDB" id="A0A4V2FSR7"/>
<dbReference type="Pfam" id="PF10531">
    <property type="entry name" value="SLBB"/>
    <property type="match status" value="4"/>
</dbReference>
<dbReference type="GO" id="GO:0015159">
    <property type="term" value="F:polysaccharide transmembrane transporter activity"/>
    <property type="evidence" value="ECO:0007669"/>
    <property type="project" value="InterPro"/>
</dbReference>
<accession>A0A4V2FSR7</accession>
<sequence length="545" mass="58348">MTKRSEFESFVRRLAAPAEVNRLGADIITHAVDRAAADFSPLVPADYLIKPGDEVLLTIWGSVDADLRLVVDRSGRINIPRVGPVQVAGVRYADLNDTISRRVGQQFRNYQLSATLGQLRGVRVYVTGFVPQPGAYSVSSLSTLTHALLAAGGPSGSGSFRNIELRRAGKVETRFDLYDFLLNGERTGDRIVQADDVIYVGPVGPQVALIGSVNRPAIFELKPGETVADVLRMAGGFNTVADRSRLAVERLEERSSQRVTQIDLPAGEGVAARNGDVLRAFSAVDAALPVGRQTKLVRVEGEVLRPGDYLLPPGSGMSDALAVAGGLTPAAYVFGTEFNRESVRVTQQQNYERALRDLEVAFSKSANTQRVASADEAAAAGARNQSIQRLVDRLRELKPSGRVVLQIDPAAPKLPELALEDGDRIFIPPQATSVGVFGSVYNAGSYLWKQGATANDFLQLAGGPTVGADAQSVFLIRPNGSVVSARQNGSWISGRDLKGVAALPGDTIFVPDELDRTTLTQDLKDWAQILYQTGLSAAAFVAVGK</sequence>
<reference evidence="4 5" key="1">
    <citation type="submission" date="2019-02" db="EMBL/GenBank/DDBJ databases">
        <title>Genomic Encyclopedia of Type Strains, Phase IV (KMG-IV): sequencing the most valuable type-strain genomes for metagenomic binning, comparative biology and taxonomic classification.</title>
        <authorList>
            <person name="Goeker M."/>
        </authorList>
    </citation>
    <scope>NUCLEOTIDE SEQUENCE [LARGE SCALE GENOMIC DNA]</scope>
    <source>
        <strain evidence="4 5">DSM 19570</strain>
    </source>
</reference>
<organism evidence="4 5">
    <name type="scientific">Rivibacter subsaxonicus</name>
    <dbReference type="NCBI Taxonomy" id="457575"/>
    <lineage>
        <taxon>Bacteria</taxon>
        <taxon>Pseudomonadati</taxon>
        <taxon>Pseudomonadota</taxon>
        <taxon>Betaproteobacteria</taxon>
        <taxon>Burkholderiales</taxon>
        <taxon>Rivibacter</taxon>
    </lineage>
</organism>
<dbReference type="Gene3D" id="3.10.560.10">
    <property type="entry name" value="Outer membrane lipoprotein wza domain like"/>
    <property type="match status" value="4"/>
</dbReference>
<feature type="domain" description="Soluble ligand binding" evidence="3">
    <location>
        <begin position="297"/>
        <end position="332"/>
    </location>
</feature>
<feature type="domain" description="Soluble ligand binding" evidence="3">
    <location>
        <begin position="123"/>
        <end position="170"/>
    </location>
</feature>
<dbReference type="RefSeq" id="WP_165393335.1">
    <property type="nucleotide sequence ID" value="NZ_SHKP01000007.1"/>
</dbReference>
<feature type="domain" description="Soluble ligand binding" evidence="3">
    <location>
        <begin position="207"/>
        <end position="257"/>
    </location>
</feature>
<name>A0A4V2FSR7_9BURK</name>
<evidence type="ECO:0000256" key="1">
    <source>
        <dbReference type="ARBA" id="ARBA00022729"/>
    </source>
</evidence>
<proteinExistence type="predicted"/>
<dbReference type="PANTHER" id="PTHR33619">
    <property type="entry name" value="POLYSACCHARIDE EXPORT PROTEIN GFCE-RELATED"/>
    <property type="match status" value="1"/>
</dbReference>
<dbReference type="Pfam" id="PF02563">
    <property type="entry name" value="Poly_export"/>
    <property type="match status" value="1"/>
</dbReference>
<keyword evidence="5" id="KW-1185">Reference proteome</keyword>
<dbReference type="InterPro" id="IPR049712">
    <property type="entry name" value="Poly_export"/>
</dbReference>
<evidence type="ECO:0000313" key="5">
    <source>
        <dbReference type="Proteomes" id="UP000293671"/>
    </source>
</evidence>
<dbReference type="InterPro" id="IPR019554">
    <property type="entry name" value="Soluble_ligand-bd"/>
</dbReference>
<protein>
    <submittedName>
        <fullName evidence="4">Protein involved in polysaccharide export with SLBB domain</fullName>
    </submittedName>
</protein>
<gene>
    <name evidence="4" type="ORF">EV670_3006</name>
</gene>